<organism evidence="14 15">
    <name type="scientific">Kineococcus halophytocola</name>
    <dbReference type="NCBI Taxonomy" id="3234027"/>
    <lineage>
        <taxon>Bacteria</taxon>
        <taxon>Bacillati</taxon>
        <taxon>Actinomycetota</taxon>
        <taxon>Actinomycetes</taxon>
        <taxon>Kineosporiales</taxon>
        <taxon>Kineosporiaceae</taxon>
        <taxon>Kineococcus</taxon>
    </lineage>
</organism>
<evidence type="ECO:0000256" key="2">
    <source>
        <dbReference type="ARBA" id="ARBA00007663"/>
    </source>
</evidence>
<protein>
    <recommendedName>
        <fullName evidence="10">L-threonylcarbamoyladenylate synthase</fullName>
        <ecNumber evidence="3">2.7.7.87</ecNumber>
    </recommendedName>
    <alternativeName>
        <fullName evidence="10">L-threonylcarbamoyladenylate synthase</fullName>
    </alternativeName>
</protein>
<dbReference type="GO" id="GO:0061710">
    <property type="term" value="F:L-threonylcarbamoyladenylate synthase"/>
    <property type="evidence" value="ECO:0007669"/>
    <property type="project" value="UniProtKB-EC"/>
</dbReference>
<sequence>MRPPFDCADPVTRDRGLSAAHNAIKRGEVVVLPTDTVYGIGADAFNPAAVKRLLEAKGRGREMPPPVLVPETRTIDGLASSIPFAVRELIDAFWPGALTIVCRAQPSLTWDLGETNGTVALRMPLHPVALELLARTGPMAVSSANTTGRPAATLVQEAVEQLGESVRVYLDSGASPEGAPSTIVDASDGPLRILRLGAISEAELKAAVPDGWAEPDRPADAAPVAPEAPEAPGAAAAPEPGTAPPTSG</sequence>
<dbReference type="PANTHER" id="PTHR17490:SF16">
    <property type="entry name" value="THREONYLCARBAMOYL-AMP SYNTHASE"/>
    <property type="match status" value="1"/>
</dbReference>
<dbReference type="PANTHER" id="PTHR17490">
    <property type="entry name" value="SUA5"/>
    <property type="match status" value="1"/>
</dbReference>
<keyword evidence="15" id="KW-1185">Reference proteome</keyword>
<dbReference type="Proteomes" id="UP001565927">
    <property type="component" value="Unassembled WGS sequence"/>
</dbReference>
<dbReference type="Gene3D" id="3.90.870.10">
    <property type="entry name" value="DHBP synthase"/>
    <property type="match status" value="1"/>
</dbReference>
<evidence type="ECO:0000256" key="9">
    <source>
        <dbReference type="ARBA" id="ARBA00022840"/>
    </source>
</evidence>
<dbReference type="InterPro" id="IPR006070">
    <property type="entry name" value="Sua5-like_dom"/>
</dbReference>
<dbReference type="Pfam" id="PF01300">
    <property type="entry name" value="Sua5_yciO_yrdC"/>
    <property type="match status" value="1"/>
</dbReference>
<dbReference type="RefSeq" id="WP_370442528.1">
    <property type="nucleotide sequence ID" value="NZ_JBGFTU010000020.1"/>
</dbReference>
<feature type="compositionally biased region" description="Low complexity" evidence="12">
    <location>
        <begin position="220"/>
        <end position="240"/>
    </location>
</feature>
<evidence type="ECO:0000256" key="5">
    <source>
        <dbReference type="ARBA" id="ARBA00022679"/>
    </source>
</evidence>
<gene>
    <name evidence="14" type="ORF">AB2L27_16215</name>
</gene>
<reference evidence="14 15" key="1">
    <citation type="submission" date="2024-07" db="EMBL/GenBank/DDBJ databases">
        <authorList>
            <person name="Thanompreechachai J."/>
            <person name="Duangmal K."/>
        </authorList>
    </citation>
    <scope>NUCLEOTIDE SEQUENCE [LARGE SCALE GENOMIC DNA]</scope>
    <source>
        <strain evidence="14 15">LSe6-4</strain>
    </source>
</reference>
<comment type="subcellular location">
    <subcellularLocation>
        <location evidence="1">Cytoplasm</location>
    </subcellularLocation>
</comment>
<keyword evidence="8" id="KW-0547">Nucleotide-binding</keyword>
<proteinExistence type="inferred from homology"/>
<evidence type="ECO:0000256" key="10">
    <source>
        <dbReference type="ARBA" id="ARBA00029774"/>
    </source>
</evidence>
<evidence type="ECO:0000256" key="4">
    <source>
        <dbReference type="ARBA" id="ARBA00022490"/>
    </source>
</evidence>
<evidence type="ECO:0000256" key="6">
    <source>
        <dbReference type="ARBA" id="ARBA00022694"/>
    </source>
</evidence>
<keyword evidence="5 14" id="KW-0808">Transferase</keyword>
<dbReference type="SUPFAM" id="SSF55821">
    <property type="entry name" value="YrdC/RibB"/>
    <property type="match status" value="1"/>
</dbReference>
<evidence type="ECO:0000313" key="14">
    <source>
        <dbReference type="EMBL" id="MEZ0166306.1"/>
    </source>
</evidence>
<keyword evidence="6" id="KW-0819">tRNA processing</keyword>
<comment type="similarity">
    <text evidence="2">Belongs to the SUA5 family.</text>
</comment>
<evidence type="ECO:0000259" key="13">
    <source>
        <dbReference type="PROSITE" id="PS51163"/>
    </source>
</evidence>
<evidence type="ECO:0000256" key="1">
    <source>
        <dbReference type="ARBA" id="ARBA00004496"/>
    </source>
</evidence>
<evidence type="ECO:0000256" key="7">
    <source>
        <dbReference type="ARBA" id="ARBA00022695"/>
    </source>
</evidence>
<evidence type="ECO:0000256" key="3">
    <source>
        <dbReference type="ARBA" id="ARBA00012584"/>
    </source>
</evidence>
<evidence type="ECO:0000256" key="11">
    <source>
        <dbReference type="ARBA" id="ARBA00048366"/>
    </source>
</evidence>
<dbReference type="EMBL" id="JBGFTU010000020">
    <property type="protein sequence ID" value="MEZ0166306.1"/>
    <property type="molecule type" value="Genomic_DNA"/>
</dbReference>
<dbReference type="InterPro" id="IPR017945">
    <property type="entry name" value="DHBP_synth_RibB-like_a/b_dom"/>
</dbReference>
<keyword evidence="7 14" id="KW-0548">Nucleotidyltransferase</keyword>
<accession>A0ABV4H3Z6</accession>
<evidence type="ECO:0000256" key="8">
    <source>
        <dbReference type="ARBA" id="ARBA00022741"/>
    </source>
</evidence>
<comment type="catalytic activity">
    <reaction evidence="11">
        <text>L-threonine + hydrogencarbonate + ATP = L-threonylcarbamoyladenylate + diphosphate + H2O</text>
        <dbReference type="Rhea" id="RHEA:36407"/>
        <dbReference type="ChEBI" id="CHEBI:15377"/>
        <dbReference type="ChEBI" id="CHEBI:17544"/>
        <dbReference type="ChEBI" id="CHEBI:30616"/>
        <dbReference type="ChEBI" id="CHEBI:33019"/>
        <dbReference type="ChEBI" id="CHEBI:57926"/>
        <dbReference type="ChEBI" id="CHEBI:73682"/>
        <dbReference type="EC" id="2.7.7.87"/>
    </reaction>
</comment>
<comment type="caution">
    <text evidence="14">The sequence shown here is derived from an EMBL/GenBank/DDBJ whole genome shotgun (WGS) entry which is preliminary data.</text>
</comment>
<dbReference type="PROSITE" id="PS51163">
    <property type="entry name" value="YRDC"/>
    <property type="match status" value="1"/>
</dbReference>
<feature type="region of interest" description="Disordered" evidence="12">
    <location>
        <begin position="207"/>
        <end position="248"/>
    </location>
</feature>
<evidence type="ECO:0000313" key="15">
    <source>
        <dbReference type="Proteomes" id="UP001565927"/>
    </source>
</evidence>
<dbReference type="PIRSF" id="PIRSF004930">
    <property type="entry name" value="Tln_factor_SUA5"/>
    <property type="match status" value="1"/>
</dbReference>
<dbReference type="EC" id="2.7.7.87" evidence="3"/>
<dbReference type="NCBIfam" id="TIGR00057">
    <property type="entry name" value="L-threonylcarbamoyladenylate synthase"/>
    <property type="match status" value="1"/>
</dbReference>
<keyword evidence="4" id="KW-0963">Cytoplasm</keyword>
<name>A0ABV4H3Z6_9ACTN</name>
<dbReference type="InterPro" id="IPR050156">
    <property type="entry name" value="TC-AMP_synthase_SUA5"/>
</dbReference>
<feature type="domain" description="YrdC-like" evidence="13">
    <location>
        <begin position="14"/>
        <end position="199"/>
    </location>
</feature>
<dbReference type="InterPro" id="IPR010923">
    <property type="entry name" value="T(6)A37_SUA5"/>
</dbReference>
<keyword evidence="9" id="KW-0067">ATP-binding</keyword>
<evidence type="ECO:0000256" key="12">
    <source>
        <dbReference type="SAM" id="MobiDB-lite"/>
    </source>
</evidence>